<dbReference type="EMBL" id="RZNH01000059">
    <property type="protein sequence ID" value="NOU62242.1"/>
    <property type="molecule type" value="Genomic_DNA"/>
</dbReference>
<organism evidence="1 2">
    <name type="scientific">Marinifilum caeruleilacunae</name>
    <dbReference type="NCBI Taxonomy" id="2499076"/>
    <lineage>
        <taxon>Bacteria</taxon>
        <taxon>Pseudomonadati</taxon>
        <taxon>Bacteroidota</taxon>
        <taxon>Bacteroidia</taxon>
        <taxon>Marinilabiliales</taxon>
        <taxon>Marinifilaceae</taxon>
    </lineage>
</organism>
<dbReference type="Proteomes" id="UP000732105">
    <property type="component" value="Unassembled WGS sequence"/>
</dbReference>
<proteinExistence type="predicted"/>
<dbReference type="PROSITE" id="PS51257">
    <property type="entry name" value="PROKAR_LIPOPROTEIN"/>
    <property type="match status" value="1"/>
</dbReference>
<keyword evidence="2" id="KW-1185">Reference proteome</keyword>
<reference evidence="1 2" key="1">
    <citation type="submission" date="2018-12" db="EMBL/GenBank/DDBJ databases">
        <title>Marinifilum JC070 sp. nov., a marine bacterium isolated from Yongle Blue Hole in the South China Sea.</title>
        <authorList>
            <person name="Fu T."/>
        </authorList>
    </citation>
    <scope>NUCLEOTIDE SEQUENCE [LARGE SCALE GENOMIC DNA]</scope>
    <source>
        <strain evidence="1 2">JC070</strain>
    </source>
</reference>
<evidence type="ECO:0008006" key="3">
    <source>
        <dbReference type="Google" id="ProtNLM"/>
    </source>
</evidence>
<evidence type="ECO:0000313" key="1">
    <source>
        <dbReference type="EMBL" id="NOU62242.1"/>
    </source>
</evidence>
<comment type="caution">
    <text evidence="1">The sequence shown here is derived from an EMBL/GenBank/DDBJ whole genome shotgun (WGS) entry which is preliminary data.</text>
</comment>
<dbReference type="RefSeq" id="WP_171597501.1">
    <property type="nucleotide sequence ID" value="NZ_RZNH01000059.1"/>
</dbReference>
<evidence type="ECO:0000313" key="2">
    <source>
        <dbReference type="Proteomes" id="UP000732105"/>
    </source>
</evidence>
<accession>A0ABX1X1K6</accession>
<gene>
    <name evidence="1" type="ORF">ELS83_20800</name>
</gene>
<protein>
    <recommendedName>
        <fullName evidence="3">DUF4878 domain-containing protein</fullName>
    </recommendedName>
</protein>
<name>A0ABX1X1K6_9BACT</name>
<sequence>MIRYLTLILFIGLLAGCKFNKNQTYRNDNIPASIVKKINQLDLKVIEAIQQDDTKSLESVLSDKLLENVGQNKIDSIFKIVSRTLKEKDFKKKDQFYVENANKDVSNSIFSGLKSEDDYIVQYKAMNKKMFISILLPKSTEDEQLITLIYGLYGNEWKLNIFQFGQYSILNKTAIDYYKIADAYFKSGELVDAASNLAIGQQCLRPGNQHIQYRKEKDFIDLQKKVMEEINKTYVFPLSVEQVETKPQIFNIHPQRVDEGNFPMVRYYSKIDLKDTLRLKQENLEMQKCIGKLFKGIDKNNKYIFYRAFDELPDGTYKYRKHYGFIQKLNEN</sequence>